<feature type="signal peptide" evidence="1">
    <location>
        <begin position="1"/>
        <end position="20"/>
    </location>
</feature>
<comment type="caution">
    <text evidence="3">The sequence shown here is derived from an EMBL/GenBank/DDBJ whole genome shotgun (WGS) entry which is preliminary data.</text>
</comment>
<dbReference type="GO" id="GO:0008289">
    <property type="term" value="F:lipid binding"/>
    <property type="evidence" value="ECO:0007669"/>
    <property type="project" value="InterPro"/>
</dbReference>
<reference evidence="3" key="1">
    <citation type="submission" date="2021-02" db="EMBL/GenBank/DDBJ databases">
        <authorList>
            <person name="Nowell W R."/>
        </authorList>
    </citation>
    <scope>NUCLEOTIDE SEQUENCE</scope>
</reference>
<evidence type="ECO:0000259" key="2">
    <source>
        <dbReference type="PROSITE" id="PS50848"/>
    </source>
</evidence>
<evidence type="ECO:0000313" key="4">
    <source>
        <dbReference type="Proteomes" id="UP000663889"/>
    </source>
</evidence>
<organism evidence="3 4">
    <name type="scientific">Rotaria sordida</name>
    <dbReference type="NCBI Taxonomy" id="392033"/>
    <lineage>
        <taxon>Eukaryota</taxon>
        <taxon>Metazoa</taxon>
        <taxon>Spiralia</taxon>
        <taxon>Gnathifera</taxon>
        <taxon>Rotifera</taxon>
        <taxon>Eurotatoria</taxon>
        <taxon>Bdelloidea</taxon>
        <taxon>Philodinida</taxon>
        <taxon>Philodinidae</taxon>
        <taxon>Rotaria</taxon>
    </lineage>
</organism>
<dbReference type="InterPro" id="IPR023393">
    <property type="entry name" value="START-like_dom_sf"/>
</dbReference>
<dbReference type="Pfam" id="PF04525">
    <property type="entry name" value="LOR"/>
    <property type="match status" value="1"/>
</dbReference>
<dbReference type="EMBL" id="CAJNOU010000588">
    <property type="protein sequence ID" value="CAF1039999.1"/>
    <property type="molecule type" value="Genomic_DNA"/>
</dbReference>
<evidence type="ECO:0000313" key="3">
    <source>
        <dbReference type="EMBL" id="CAF1039999.1"/>
    </source>
</evidence>
<dbReference type="PROSITE" id="PS50848">
    <property type="entry name" value="START"/>
    <property type="match status" value="1"/>
</dbReference>
<feature type="domain" description="START" evidence="2">
    <location>
        <begin position="170"/>
        <end position="314"/>
    </location>
</feature>
<accession>A0A814JNT2</accession>
<dbReference type="InterPro" id="IPR025659">
    <property type="entry name" value="Tubby-like_C"/>
</dbReference>
<sequence length="317" mass="36281">MTSVFLQLFLLGNALVLVAGFLFSPRLQSPTVYEMKQKLLTVGTASYTIKDNKGKPVYKVGFKTLGLGKHLSLTDIDSGKEYYSIKHILNPLGLAKYEIRQNNQVVADVKRRVKWTGLGTKFKNVWKDYKRGAQYKDDICYIYKPPGDSIWWIKLVAHVENGSMANIDDLLDGSLKERHPEWHELFIDGRIVHKNEDGRSEICYFQYASPSILIAPRDTCYIKVRRTLPNGLMLSYRSVDLPEARDPSGKFVRTIFKGAHLIEQTDNEDGFRYTYLQYADPGGLIPKIFANRPQCDIILKEIEGIRRAMKNSIHSNQ</sequence>
<dbReference type="Gene3D" id="3.30.530.20">
    <property type="match status" value="1"/>
</dbReference>
<evidence type="ECO:0000256" key="1">
    <source>
        <dbReference type="SAM" id="SignalP"/>
    </source>
</evidence>
<dbReference type="SUPFAM" id="SSF54518">
    <property type="entry name" value="Tubby C-terminal domain-like"/>
    <property type="match status" value="1"/>
</dbReference>
<protein>
    <recommendedName>
        <fullName evidence="2">START domain-containing protein</fullName>
    </recommendedName>
</protein>
<keyword evidence="1" id="KW-0732">Signal</keyword>
<dbReference type="Proteomes" id="UP000663889">
    <property type="component" value="Unassembled WGS sequence"/>
</dbReference>
<dbReference type="SUPFAM" id="SSF55961">
    <property type="entry name" value="Bet v1-like"/>
    <property type="match status" value="1"/>
</dbReference>
<proteinExistence type="predicted"/>
<feature type="chain" id="PRO_5032957213" description="START domain-containing protein" evidence="1">
    <location>
        <begin position="21"/>
        <end position="317"/>
    </location>
</feature>
<gene>
    <name evidence="3" type="ORF">SEV965_LOCUS12776</name>
</gene>
<dbReference type="InterPro" id="IPR007612">
    <property type="entry name" value="LOR"/>
</dbReference>
<dbReference type="AlphaFoldDB" id="A0A814JNT2"/>
<dbReference type="InterPro" id="IPR002913">
    <property type="entry name" value="START_lipid-bd_dom"/>
</dbReference>
<name>A0A814JNT2_9BILA</name>